<gene>
    <name evidence="2" type="ORF">LCY76_21230</name>
</gene>
<dbReference type="EMBL" id="JAIWJX010000002">
    <property type="protein sequence ID" value="MCK6259098.1"/>
    <property type="molecule type" value="Genomic_DNA"/>
</dbReference>
<accession>A0A9X1XEW9</accession>
<evidence type="ECO:0000313" key="2">
    <source>
        <dbReference type="EMBL" id="MCK6259098.1"/>
    </source>
</evidence>
<evidence type="ECO:0000256" key="1">
    <source>
        <dbReference type="SAM" id="SignalP"/>
    </source>
</evidence>
<keyword evidence="3" id="KW-1185">Reference proteome</keyword>
<dbReference type="Proteomes" id="UP001139011">
    <property type="component" value="Unassembled WGS sequence"/>
</dbReference>
<name>A0A9X1XEW9_9BACL</name>
<dbReference type="RefSeq" id="WP_248254307.1">
    <property type="nucleotide sequence ID" value="NZ_JAIWJX010000002.1"/>
</dbReference>
<proteinExistence type="predicted"/>
<protein>
    <submittedName>
        <fullName evidence="2">Uncharacterized protein</fullName>
    </submittedName>
</protein>
<keyword evidence="1" id="KW-0732">Signal</keyword>
<dbReference type="AlphaFoldDB" id="A0A9X1XEW9"/>
<reference evidence="2" key="1">
    <citation type="submission" date="2021-09" db="EMBL/GenBank/DDBJ databases">
        <title>Genome analysis of Fictibacillus sp. KIGAM418 isolated from marine sediment.</title>
        <authorList>
            <person name="Seo M.-J."/>
            <person name="Cho E.-S."/>
            <person name="Hwang C.Y."/>
        </authorList>
    </citation>
    <scope>NUCLEOTIDE SEQUENCE</scope>
    <source>
        <strain evidence="2">KIGAM418</strain>
    </source>
</reference>
<evidence type="ECO:0000313" key="3">
    <source>
        <dbReference type="Proteomes" id="UP001139011"/>
    </source>
</evidence>
<feature type="signal peptide" evidence="1">
    <location>
        <begin position="1"/>
        <end position="27"/>
    </location>
</feature>
<comment type="caution">
    <text evidence="2">The sequence shown here is derived from an EMBL/GenBank/DDBJ whole genome shotgun (WGS) entry which is preliminary data.</text>
</comment>
<sequence length="175" mass="19441">MKKWLSFGLCLVILCFASFGFGQQALAKSSGKLEKTYFGEPQKLTAPLNQAISIFNGAVGTEDGHRVMYTTTKGFPAKLNVLDIEDYKLLRVIDLEDSENSWAHEVTPNGDLYVATEGGGAKLWKYSPSTKQAKLVYKFPGNLLPFLSRPMQRARCSSVRIPGAKFSNMTRLPLR</sequence>
<feature type="chain" id="PRO_5040776595" evidence="1">
    <location>
        <begin position="28"/>
        <end position="175"/>
    </location>
</feature>
<dbReference type="SUPFAM" id="SSF82171">
    <property type="entry name" value="DPP6 N-terminal domain-like"/>
    <property type="match status" value="1"/>
</dbReference>
<organism evidence="2 3">
    <name type="scientific">Fictibacillus marinisediminis</name>
    <dbReference type="NCBI Taxonomy" id="2878389"/>
    <lineage>
        <taxon>Bacteria</taxon>
        <taxon>Bacillati</taxon>
        <taxon>Bacillota</taxon>
        <taxon>Bacilli</taxon>
        <taxon>Bacillales</taxon>
        <taxon>Fictibacillaceae</taxon>
        <taxon>Fictibacillus</taxon>
    </lineage>
</organism>